<evidence type="ECO:0000313" key="2">
    <source>
        <dbReference type="Proteomes" id="UP000072989"/>
    </source>
</evidence>
<proteinExistence type="predicted"/>
<sequence length="70" mass="8532">MMEWMDWLLWIPETKTDIKTKIENDGYTFPHYDKKNNGVKYVISTMDIKRDCLRLEIPFEDVYPLQITLF</sequence>
<dbReference type="EMBL" id="LQZE01000125">
    <property type="protein sequence ID" value="KXU16174.1"/>
    <property type="molecule type" value="Genomic_DNA"/>
</dbReference>
<gene>
    <name evidence="1" type="ORF">SORDD17_00606</name>
</gene>
<comment type="caution">
    <text evidence="1">The sequence shown here is derived from an EMBL/GenBank/DDBJ whole genome shotgun (WGS) entry which is preliminary data.</text>
</comment>
<evidence type="ECO:0000313" key="1">
    <source>
        <dbReference type="EMBL" id="KXU16174.1"/>
    </source>
</evidence>
<accession>A0A139RN65</accession>
<reference evidence="1 2" key="1">
    <citation type="submission" date="2016-01" db="EMBL/GenBank/DDBJ databases">
        <title>Highly variable Streptococcus oralis are common among viridans streptococci isolated from primates.</title>
        <authorList>
            <person name="Denapaite D."/>
            <person name="Rieger M."/>
            <person name="Koendgen S."/>
            <person name="Brueckner R."/>
            <person name="Ochigava I."/>
            <person name="Kappeler P."/>
            <person name="Maetz-Rensing K."/>
            <person name="Leendertz F."/>
            <person name="Hakenbeck R."/>
        </authorList>
    </citation>
    <scope>NUCLEOTIDE SEQUENCE [LARGE SCALE GENOMIC DNA]</scope>
    <source>
        <strain evidence="1 2">DD17</strain>
    </source>
</reference>
<name>A0A139RN65_STROR</name>
<protein>
    <submittedName>
        <fullName evidence="1">Uncharacterized protein</fullName>
    </submittedName>
</protein>
<dbReference type="AlphaFoldDB" id="A0A139RN65"/>
<dbReference type="Proteomes" id="UP000072989">
    <property type="component" value="Unassembled WGS sequence"/>
</dbReference>
<dbReference type="PATRIC" id="fig|1303.87.peg.735"/>
<dbReference type="RefSeq" id="WP_241735566.1">
    <property type="nucleotide sequence ID" value="NZ_KQ970795.1"/>
</dbReference>
<organism evidence="1 2">
    <name type="scientific">Streptococcus oralis</name>
    <dbReference type="NCBI Taxonomy" id="1303"/>
    <lineage>
        <taxon>Bacteria</taxon>
        <taxon>Bacillati</taxon>
        <taxon>Bacillota</taxon>
        <taxon>Bacilli</taxon>
        <taxon>Lactobacillales</taxon>
        <taxon>Streptococcaceae</taxon>
        <taxon>Streptococcus</taxon>
    </lineage>
</organism>